<dbReference type="SUPFAM" id="SSF55729">
    <property type="entry name" value="Acyl-CoA N-acyltransferases (Nat)"/>
    <property type="match status" value="1"/>
</dbReference>
<comment type="caution">
    <text evidence="2">The sequence shown here is derived from an EMBL/GenBank/DDBJ whole genome shotgun (WGS) entry which is preliminary data.</text>
</comment>
<dbReference type="InterPro" id="IPR000182">
    <property type="entry name" value="GNAT_dom"/>
</dbReference>
<feature type="domain" description="N-acetyltransferase" evidence="1">
    <location>
        <begin position="18"/>
        <end position="184"/>
    </location>
</feature>
<reference evidence="2 3" key="1">
    <citation type="submission" date="2016-02" db="EMBL/GenBank/DDBJ databases">
        <title>Genome sequence of Clostridium thermobutyricum DSM 4928.</title>
        <authorList>
            <person name="Poehlein A."/>
            <person name="Daniel R."/>
        </authorList>
    </citation>
    <scope>NUCLEOTIDE SEQUENCE [LARGE SCALE GENOMIC DNA]</scope>
    <source>
        <strain evidence="2 3">DSM 4928</strain>
    </source>
</reference>
<dbReference type="OrthoDB" id="8750087at2"/>
<dbReference type="AlphaFoldDB" id="A0A1V4SWB8"/>
<organism evidence="2 3">
    <name type="scientific">Clostridium thermobutyricum DSM 4928</name>
    <dbReference type="NCBI Taxonomy" id="1121339"/>
    <lineage>
        <taxon>Bacteria</taxon>
        <taxon>Bacillati</taxon>
        <taxon>Bacillota</taxon>
        <taxon>Clostridia</taxon>
        <taxon>Eubacteriales</taxon>
        <taxon>Clostridiaceae</taxon>
        <taxon>Clostridium</taxon>
    </lineage>
</organism>
<dbReference type="InterPro" id="IPR016181">
    <property type="entry name" value="Acyl_CoA_acyltransferase"/>
</dbReference>
<accession>A0A1V4SWB8</accession>
<dbReference type="Proteomes" id="UP000191448">
    <property type="component" value="Unassembled WGS sequence"/>
</dbReference>
<sequence length="184" mass="21197">MNIKVQLKNKEKNTLENGVIRLVKNDELDKVMDLQDKVIEWLSNKDLYYPTSKESIMRFTGEMGEIVGCFNENNELIGMGVYCKLGKNKENYGYDINISGDDLLKVAQVESTIVHKAYRGNKLQVKICGIIEDLAKKENMELIMSTVSPDNPYSLNSFIKREYKIEKEKEKYGGLRRCILSKKL</sequence>
<evidence type="ECO:0000313" key="2">
    <source>
        <dbReference type="EMBL" id="OPX48612.1"/>
    </source>
</evidence>
<dbReference type="Gene3D" id="3.40.630.30">
    <property type="match status" value="1"/>
</dbReference>
<name>A0A1V4SWB8_9CLOT</name>
<evidence type="ECO:0000259" key="1">
    <source>
        <dbReference type="PROSITE" id="PS51186"/>
    </source>
</evidence>
<protein>
    <recommendedName>
        <fullName evidence="1">N-acetyltransferase domain-containing protein</fullName>
    </recommendedName>
</protein>
<dbReference type="PROSITE" id="PS51186">
    <property type="entry name" value="GNAT"/>
    <property type="match status" value="1"/>
</dbReference>
<dbReference type="Pfam" id="PF00583">
    <property type="entry name" value="Acetyltransf_1"/>
    <property type="match status" value="1"/>
</dbReference>
<proteinExistence type="predicted"/>
<gene>
    <name evidence="2" type="ORF">CLTHE_11430</name>
</gene>
<dbReference type="EMBL" id="LTAY01000030">
    <property type="protein sequence ID" value="OPX48612.1"/>
    <property type="molecule type" value="Genomic_DNA"/>
</dbReference>
<dbReference type="RefSeq" id="WP_080022405.1">
    <property type="nucleotide sequence ID" value="NZ_LTAY01000030.1"/>
</dbReference>
<evidence type="ECO:0000313" key="3">
    <source>
        <dbReference type="Proteomes" id="UP000191448"/>
    </source>
</evidence>
<dbReference type="GO" id="GO:0016747">
    <property type="term" value="F:acyltransferase activity, transferring groups other than amino-acyl groups"/>
    <property type="evidence" value="ECO:0007669"/>
    <property type="project" value="InterPro"/>
</dbReference>